<feature type="transmembrane region" description="Helical" evidence="5">
    <location>
        <begin position="213"/>
        <end position="231"/>
    </location>
</feature>
<dbReference type="GO" id="GO:0016874">
    <property type="term" value="F:ligase activity"/>
    <property type="evidence" value="ECO:0007669"/>
    <property type="project" value="UniProtKB-KW"/>
</dbReference>
<evidence type="ECO:0000256" key="1">
    <source>
        <dbReference type="ARBA" id="ARBA00004141"/>
    </source>
</evidence>
<gene>
    <name evidence="7" type="ORF">C8J25_10169</name>
</gene>
<feature type="domain" description="O-antigen ligase-related" evidence="6">
    <location>
        <begin position="221"/>
        <end position="364"/>
    </location>
</feature>
<dbReference type="InterPro" id="IPR007016">
    <property type="entry name" value="O-antigen_ligase-rel_domated"/>
</dbReference>
<reference evidence="7 8" key="1">
    <citation type="submission" date="2018-04" db="EMBL/GenBank/DDBJ databases">
        <title>Genomic Encyclopedia of Type Strains, Phase III (KMG-III): the genomes of soil and plant-associated and newly described type strains.</title>
        <authorList>
            <person name="Whitman W."/>
        </authorList>
    </citation>
    <scope>NUCLEOTIDE SEQUENCE [LARGE SCALE GENOMIC DNA]</scope>
    <source>
        <strain evidence="7 8">MA-olki</strain>
    </source>
</reference>
<proteinExistence type="predicted"/>
<dbReference type="PANTHER" id="PTHR37422">
    <property type="entry name" value="TEICHURONIC ACID BIOSYNTHESIS PROTEIN TUAE"/>
    <property type="match status" value="1"/>
</dbReference>
<feature type="transmembrane region" description="Helical" evidence="5">
    <location>
        <begin position="91"/>
        <end position="113"/>
    </location>
</feature>
<evidence type="ECO:0000256" key="5">
    <source>
        <dbReference type="SAM" id="Phobius"/>
    </source>
</evidence>
<feature type="transmembrane region" description="Helical" evidence="5">
    <location>
        <begin position="352"/>
        <end position="374"/>
    </location>
</feature>
<organism evidence="7 8">
    <name type="scientific">Sphingomonas faeni</name>
    <dbReference type="NCBI Taxonomy" id="185950"/>
    <lineage>
        <taxon>Bacteria</taxon>
        <taxon>Pseudomonadati</taxon>
        <taxon>Pseudomonadota</taxon>
        <taxon>Alphaproteobacteria</taxon>
        <taxon>Sphingomonadales</taxon>
        <taxon>Sphingomonadaceae</taxon>
        <taxon>Sphingomonas</taxon>
    </lineage>
</organism>
<keyword evidence="3 5" id="KW-1133">Transmembrane helix</keyword>
<dbReference type="OrthoDB" id="4391260at2"/>
<evidence type="ECO:0000313" key="8">
    <source>
        <dbReference type="Proteomes" id="UP000244013"/>
    </source>
</evidence>
<dbReference type="Proteomes" id="UP000244013">
    <property type="component" value="Unassembled WGS sequence"/>
</dbReference>
<feature type="transmembrane region" description="Helical" evidence="5">
    <location>
        <begin position="261"/>
        <end position="281"/>
    </location>
</feature>
<dbReference type="Pfam" id="PF04932">
    <property type="entry name" value="Wzy_C"/>
    <property type="match status" value="1"/>
</dbReference>
<feature type="transmembrane region" description="Helical" evidence="5">
    <location>
        <begin position="31"/>
        <end position="51"/>
    </location>
</feature>
<feature type="transmembrane region" description="Helical" evidence="5">
    <location>
        <begin position="119"/>
        <end position="136"/>
    </location>
</feature>
<evidence type="ECO:0000313" key="7">
    <source>
        <dbReference type="EMBL" id="PTW48572.1"/>
    </source>
</evidence>
<accession>A0A2T5UAP2</accession>
<dbReference type="PANTHER" id="PTHR37422:SF21">
    <property type="entry name" value="EXOQ-LIKE PROTEIN"/>
    <property type="match status" value="1"/>
</dbReference>
<keyword evidence="7" id="KW-0436">Ligase</keyword>
<dbReference type="GO" id="GO:0016020">
    <property type="term" value="C:membrane"/>
    <property type="evidence" value="ECO:0007669"/>
    <property type="project" value="UniProtKB-SubCell"/>
</dbReference>
<evidence type="ECO:0000256" key="3">
    <source>
        <dbReference type="ARBA" id="ARBA00022989"/>
    </source>
</evidence>
<comment type="caution">
    <text evidence="7">The sequence shown here is derived from an EMBL/GenBank/DDBJ whole genome shotgun (WGS) entry which is preliminary data.</text>
</comment>
<dbReference type="InterPro" id="IPR051533">
    <property type="entry name" value="WaaL-like"/>
</dbReference>
<comment type="subcellular location">
    <subcellularLocation>
        <location evidence="1">Membrane</location>
        <topology evidence="1">Multi-pass membrane protein</topology>
    </subcellularLocation>
</comment>
<name>A0A2T5UAP2_9SPHN</name>
<evidence type="ECO:0000259" key="6">
    <source>
        <dbReference type="Pfam" id="PF04932"/>
    </source>
</evidence>
<dbReference type="EMBL" id="QAYE01000001">
    <property type="protein sequence ID" value="PTW48572.1"/>
    <property type="molecule type" value="Genomic_DNA"/>
</dbReference>
<dbReference type="RefSeq" id="WP_107951801.1">
    <property type="nucleotide sequence ID" value="NZ_QAYE01000001.1"/>
</dbReference>
<protein>
    <submittedName>
        <fullName evidence="7">O-antigen ligase</fullName>
    </submittedName>
</protein>
<dbReference type="GeneID" id="91004175"/>
<evidence type="ECO:0000256" key="2">
    <source>
        <dbReference type="ARBA" id="ARBA00022692"/>
    </source>
</evidence>
<evidence type="ECO:0000256" key="4">
    <source>
        <dbReference type="ARBA" id="ARBA00023136"/>
    </source>
</evidence>
<sequence length="456" mass="49939">MATAINVARRPASGPITPQQRATRLRTRRRYAIANACFVVFLALVLVGTSAFQEWAFSGAIGQGDAANQVLHVVIFVMLLAGSGMPSKRQLFCIPLGLALLLAYCFFSVSWAIAPFISFRRISLTALVVWVTFRQINDLGTERALKLIRYVLIAVLIVNYLMVFLTPYGVHSEVFGEESSVVGDWRGIIPHKNVAGAACAFTVLFFTFDNRQFPRIVSALVIAAAAIFLYYTHSSTSELSLVLALAMGFAIRPYDASHRFAVGICLAMVVGLALQILFVNLTALSDFVNDPGALTGRGAIWPLLFEYAREHLWTGAGFSSFWQIGPDSPIWTLTSGWVAVYAAHGHNGFLDLLVTIGLPGLLLAIVVMIVWPLLRLLLSQSIGKPRRSLLVAIIIFCAGHNLAESTLLNTASLVEVFLLIAIAITYRESDASPGAHHALRGRMTRLLRRPARLSRR</sequence>
<feature type="transmembrane region" description="Helical" evidence="5">
    <location>
        <begin position="66"/>
        <end position="84"/>
    </location>
</feature>
<keyword evidence="2 5" id="KW-0812">Transmembrane</keyword>
<dbReference type="AlphaFoldDB" id="A0A2T5UAP2"/>
<keyword evidence="4 5" id="KW-0472">Membrane</keyword>
<feature type="transmembrane region" description="Helical" evidence="5">
    <location>
        <begin position="148"/>
        <end position="168"/>
    </location>
</feature>